<sequence length="311" mass="33730">MTTAVALCALAQAPSALAAGDKSGPFTGPAAAIDERAVLAGKEKLDPTAGYILVSGPARQFGMFLRVPDDAVRAEWEADRQKAFAKEHKRYESALATWKADVEIARQTKATPPAQPVEPTLETFEHAPIELHDVATFGPMFIYSKGATFTYLEKVRPGTYVWYGNVMGGNGIPVSGTCMCMGTVRFEVKPGVVTDLGNALQVLPQWSAEMDVARLDLKAANDKRVAEGKEPYPQFAAGNLQTGLPASLKDWPSVQAEFHASPKINNYYAIFISRLPPVPGVLSYHRDVVVDERTGLEVESPTLVSRQKPKL</sequence>
<gene>
    <name evidence="2" type="ORF">HHL27_17055</name>
</gene>
<accession>A0A7Y0BRS7</accession>
<keyword evidence="1" id="KW-0732">Signal</keyword>
<protein>
    <submittedName>
        <fullName evidence="2">Uncharacterized protein</fullName>
    </submittedName>
</protein>
<proteinExistence type="predicted"/>
<dbReference type="AlphaFoldDB" id="A0A7Y0BRS7"/>
<evidence type="ECO:0000256" key="1">
    <source>
        <dbReference type="SAM" id="SignalP"/>
    </source>
</evidence>
<dbReference type="Proteomes" id="UP000583556">
    <property type="component" value="Unassembled WGS sequence"/>
</dbReference>
<evidence type="ECO:0000313" key="3">
    <source>
        <dbReference type="Proteomes" id="UP000583556"/>
    </source>
</evidence>
<evidence type="ECO:0000313" key="2">
    <source>
        <dbReference type="EMBL" id="NML95387.1"/>
    </source>
</evidence>
<name>A0A7Y0BRS7_9SPHN</name>
<feature type="chain" id="PRO_5030965295" evidence="1">
    <location>
        <begin position="19"/>
        <end position="311"/>
    </location>
</feature>
<reference evidence="2 3" key="1">
    <citation type="submission" date="2020-04" db="EMBL/GenBank/DDBJ databases">
        <title>Novosphingobium sp. TW-4 isolated from soil.</title>
        <authorList>
            <person name="Dahal R.H."/>
            <person name="Chaudhary D.K."/>
        </authorList>
    </citation>
    <scope>NUCLEOTIDE SEQUENCE [LARGE SCALE GENOMIC DNA]</scope>
    <source>
        <strain evidence="2 3">TW-4</strain>
    </source>
</reference>
<dbReference type="EMBL" id="JABBGM010000009">
    <property type="protein sequence ID" value="NML95387.1"/>
    <property type="molecule type" value="Genomic_DNA"/>
</dbReference>
<comment type="caution">
    <text evidence="2">The sequence shown here is derived from an EMBL/GenBank/DDBJ whole genome shotgun (WGS) entry which is preliminary data.</text>
</comment>
<organism evidence="2 3">
    <name type="scientific">Novosphingobium olei</name>
    <dbReference type="NCBI Taxonomy" id="2728851"/>
    <lineage>
        <taxon>Bacteria</taxon>
        <taxon>Pseudomonadati</taxon>
        <taxon>Pseudomonadota</taxon>
        <taxon>Alphaproteobacteria</taxon>
        <taxon>Sphingomonadales</taxon>
        <taxon>Sphingomonadaceae</taxon>
        <taxon>Novosphingobium</taxon>
    </lineage>
</organism>
<keyword evidence="3" id="KW-1185">Reference proteome</keyword>
<feature type="signal peptide" evidence="1">
    <location>
        <begin position="1"/>
        <end position="18"/>
    </location>
</feature>